<gene>
    <name evidence="2" type="ORF">LCGC14_2941490</name>
</gene>
<proteinExistence type="predicted"/>
<protein>
    <recommendedName>
        <fullName evidence="1">TNase-like domain-containing protein</fullName>
    </recommendedName>
</protein>
<comment type="caution">
    <text evidence="2">The sequence shown here is derived from an EMBL/GenBank/DDBJ whole genome shotgun (WGS) entry which is preliminary data.</text>
</comment>
<sequence>AHKHDFKRFPELTNSQMQIHYFQSPHKQILEPITARVVKVTDGDTIRVEWDERDFDFPIRMANLAAPELLEEGGKESQNFLEKEILGEDVDIILTKTRVEKWGRLLAYVINRGLNMGEHSINFGHAVSWKERKLEVGF</sequence>
<organism evidence="2">
    <name type="scientific">marine sediment metagenome</name>
    <dbReference type="NCBI Taxonomy" id="412755"/>
    <lineage>
        <taxon>unclassified sequences</taxon>
        <taxon>metagenomes</taxon>
        <taxon>ecological metagenomes</taxon>
    </lineage>
</organism>
<dbReference type="AlphaFoldDB" id="A0A0F9A8Z1"/>
<evidence type="ECO:0000259" key="1">
    <source>
        <dbReference type="PROSITE" id="PS50830"/>
    </source>
</evidence>
<dbReference type="InterPro" id="IPR035437">
    <property type="entry name" value="SNase_OB-fold_sf"/>
</dbReference>
<feature type="non-terminal residue" evidence="2">
    <location>
        <position position="1"/>
    </location>
</feature>
<dbReference type="Pfam" id="PF00565">
    <property type="entry name" value="SNase"/>
    <property type="match status" value="1"/>
</dbReference>
<reference evidence="2" key="1">
    <citation type="journal article" date="2015" name="Nature">
        <title>Complex archaea that bridge the gap between prokaryotes and eukaryotes.</title>
        <authorList>
            <person name="Spang A."/>
            <person name="Saw J.H."/>
            <person name="Jorgensen S.L."/>
            <person name="Zaremba-Niedzwiedzka K."/>
            <person name="Martijn J."/>
            <person name="Lind A.E."/>
            <person name="van Eijk R."/>
            <person name="Schleper C."/>
            <person name="Guy L."/>
            <person name="Ettema T.J."/>
        </authorList>
    </citation>
    <scope>NUCLEOTIDE SEQUENCE</scope>
</reference>
<dbReference type="Gene3D" id="2.40.50.90">
    <property type="match status" value="1"/>
</dbReference>
<dbReference type="InterPro" id="IPR016071">
    <property type="entry name" value="Staphylococal_nuclease_OB-fold"/>
</dbReference>
<evidence type="ECO:0000313" key="2">
    <source>
        <dbReference type="EMBL" id="KKK68691.1"/>
    </source>
</evidence>
<dbReference type="SUPFAM" id="SSF50199">
    <property type="entry name" value="Staphylococcal nuclease"/>
    <property type="match status" value="1"/>
</dbReference>
<feature type="domain" description="TNase-like" evidence="1">
    <location>
        <begin position="31"/>
        <end position="126"/>
    </location>
</feature>
<name>A0A0F9A8Z1_9ZZZZ</name>
<accession>A0A0F9A8Z1</accession>
<dbReference type="EMBL" id="LAZR01059009">
    <property type="protein sequence ID" value="KKK68691.1"/>
    <property type="molecule type" value="Genomic_DNA"/>
</dbReference>
<dbReference type="PROSITE" id="PS50830">
    <property type="entry name" value="TNASE_3"/>
    <property type="match status" value="1"/>
</dbReference>